<dbReference type="PANTHER" id="PTHR22916:SF3">
    <property type="entry name" value="UDP-GLCNAC:BETAGAL BETA-1,3-N-ACETYLGLUCOSAMINYLTRANSFERASE-LIKE PROTEIN 1"/>
    <property type="match status" value="1"/>
</dbReference>
<sequence>MSKLFSVIIPTYNRAEQIRNNLDHLANQTFKNFEVWVCDDGSEDDTKNIVDSYKESLDINYLWFENWGGPARPRNEGIKRCTGKWICFLDSDDWWYPEKLEQVSKYVDSYDLIYHQLDIISTKNTGKKVSEPLQENVLTDLLVNGNRLANSSVCVKKSILDAVGQLSEDKDLIAMEDYDLWIRVASITKQFKFIEQSLGAYNWGDGSNISHISLERIRKEQIIFNKHILLLNDDDQKEAKRILDYKIGRYYSVLGMYAESVSCLKNAFLSRSFKMKLKATIFFTQSYLSFLFKGG</sequence>
<reference evidence="3" key="1">
    <citation type="journal article" date="2019" name="Int. J. Syst. Evol. Microbiol.">
        <title>The Global Catalogue of Microorganisms (GCM) 10K type strain sequencing project: providing services to taxonomists for standard genome sequencing and annotation.</title>
        <authorList>
            <consortium name="The Broad Institute Genomics Platform"/>
            <consortium name="The Broad Institute Genome Sequencing Center for Infectious Disease"/>
            <person name="Wu L."/>
            <person name="Ma J."/>
        </authorList>
    </citation>
    <scope>NUCLEOTIDE SEQUENCE [LARGE SCALE GENOMIC DNA]</scope>
    <source>
        <strain evidence="3">CCUG 63418</strain>
    </source>
</reference>
<proteinExistence type="predicted"/>
<dbReference type="PANTHER" id="PTHR22916">
    <property type="entry name" value="GLYCOSYLTRANSFERASE"/>
    <property type="match status" value="1"/>
</dbReference>
<name>A0ABW2YVR1_9SPHI</name>
<protein>
    <submittedName>
        <fullName evidence="2">Glycosyltransferase family 2 protein</fullName>
    </submittedName>
</protein>
<comment type="caution">
    <text evidence="2">The sequence shown here is derived from an EMBL/GenBank/DDBJ whole genome shotgun (WGS) entry which is preliminary data.</text>
</comment>
<dbReference type="Gene3D" id="3.90.550.10">
    <property type="entry name" value="Spore Coat Polysaccharide Biosynthesis Protein SpsA, Chain A"/>
    <property type="match status" value="1"/>
</dbReference>
<dbReference type="InterPro" id="IPR001173">
    <property type="entry name" value="Glyco_trans_2-like"/>
</dbReference>
<dbReference type="Proteomes" id="UP001596958">
    <property type="component" value="Unassembled WGS sequence"/>
</dbReference>
<dbReference type="RefSeq" id="WP_377098175.1">
    <property type="nucleotide sequence ID" value="NZ_JBHTHU010000005.1"/>
</dbReference>
<keyword evidence="3" id="KW-1185">Reference proteome</keyword>
<dbReference type="EMBL" id="JBHTHU010000005">
    <property type="protein sequence ID" value="MFD0749634.1"/>
    <property type="molecule type" value="Genomic_DNA"/>
</dbReference>
<gene>
    <name evidence="2" type="ORF">ACFQZS_05730</name>
</gene>
<feature type="domain" description="Glycosyltransferase 2-like" evidence="1">
    <location>
        <begin position="6"/>
        <end position="131"/>
    </location>
</feature>
<organism evidence="2 3">
    <name type="scientific">Mucilaginibacter calamicampi</name>
    <dbReference type="NCBI Taxonomy" id="1302352"/>
    <lineage>
        <taxon>Bacteria</taxon>
        <taxon>Pseudomonadati</taxon>
        <taxon>Bacteroidota</taxon>
        <taxon>Sphingobacteriia</taxon>
        <taxon>Sphingobacteriales</taxon>
        <taxon>Sphingobacteriaceae</taxon>
        <taxon>Mucilaginibacter</taxon>
    </lineage>
</organism>
<dbReference type="Pfam" id="PF00535">
    <property type="entry name" value="Glycos_transf_2"/>
    <property type="match status" value="1"/>
</dbReference>
<dbReference type="InterPro" id="IPR029044">
    <property type="entry name" value="Nucleotide-diphossugar_trans"/>
</dbReference>
<evidence type="ECO:0000313" key="3">
    <source>
        <dbReference type="Proteomes" id="UP001596958"/>
    </source>
</evidence>
<dbReference type="CDD" id="cd00761">
    <property type="entry name" value="Glyco_tranf_GTA_type"/>
    <property type="match status" value="1"/>
</dbReference>
<evidence type="ECO:0000313" key="2">
    <source>
        <dbReference type="EMBL" id="MFD0749634.1"/>
    </source>
</evidence>
<dbReference type="SUPFAM" id="SSF53448">
    <property type="entry name" value="Nucleotide-diphospho-sugar transferases"/>
    <property type="match status" value="1"/>
</dbReference>
<accession>A0ABW2YVR1</accession>
<evidence type="ECO:0000259" key="1">
    <source>
        <dbReference type="Pfam" id="PF00535"/>
    </source>
</evidence>